<protein>
    <submittedName>
        <fullName evidence="1">Uncharacterized protein</fullName>
    </submittedName>
</protein>
<dbReference type="EMBL" id="CP005960">
    <property type="protein sequence ID" value="AHZ68651.1"/>
    <property type="molecule type" value="Genomic_DNA"/>
</dbReference>
<dbReference type="HOGENOM" id="CLU_1401410_0_0_6"/>
<dbReference type="Proteomes" id="UP000026913">
    <property type="component" value="Chromosome"/>
</dbReference>
<name>A0A024E7Q2_9PSED</name>
<gene>
    <name evidence="1" type="ORF">OU5_1572</name>
</gene>
<accession>A0A024E7Q2</accession>
<evidence type="ECO:0000313" key="2">
    <source>
        <dbReference type="Proteomes" id="UP000026913"/>
    </source>
</evidence>
<proteinExistence type="predicted"/>
<organism evidence="1 2">
    <name type="scientific">Pseudomonas mandelii JR-1</name>
    <dbReference type="NCBI Taxonomy" id="1147786"/>
    <lineage>
        <taxon>Bacteria</taxon>
        <taxon>Pseudomonadati</taxon>
        <taxon>Pseudomonadota</taxon>
        <taxon>Gammaproteobacteria</taxon>
        <taxon>Pseudomonadales</taxon>
        <taxon>Pseudomonadaceae</taxon>
        <taxon>Pseudomonas</taxon>
    </lineage>
</organism>
<sequence>MGAKVVCFEQETDGWPFLKRRQQLDQPTANIVTQLLLEAIGGEEKPDNPSAYIADAVANCPQLVVVSSAVATCDLVSKQRYRFVRDGIDALVELIGLKGRTGGTLEEFFGERELDLAQSGGDNIKLEVFLGGKSVYKETSCVHLKKGDRTAPQNCPRIYYQAVALASGYYVFLLYVGPHREGDFEKTHHLESTC</sequence>
<dbReference type="KEGG" id="pman:OU5_1572"/>
<dbReference type="AlphaFoldDB" id="A0A024E7Q2"/>
<evidence type="ECO:0000313" key="1">
    <source>
        <dbReference type="EMBL" id="AHZ68651.1"/>
    </source>
</evidence>
<reference evidence="1 2" key="1">
    <citation type="journal article" date="2012" name="J. Bacteriol.">
        <title>Genome sequence of cold-adapted Pseudomonas mandelii strain JR-1.</title>
        <authorList>
            <person name="Jang S.H."/>
            <person name="Kim J."/>
            <person name="Kim J."/>
            <person name="Hong S."/>
            <person name="Lee C."/>
        </authorList>
    </citation>
    <scope>NUCLEOTIDE SEQUENCE [LARGE SCALE GENOMIC DNA]</scope>
    <source>
        <strain evidence="1 2">JR-1</strain>
    </source>
</reference>